<accession>A0A514CIC5</accession>
<gene>
    <name evidence="5" type="ORF">FKX85_10960</name>
</gene>
<evidence type="ECO:0000256" key="2">
    <source>
        <dbReference type="ARBA" id="ARBA00023012"/>
    </source>
</evidence>
<dbReference type="PANTHER" id="PTHR45339:SF1">
    <property type="entry name" value="HYBRID SIGNAL TRANSDUCTION HISTIDINE KINASE J"/>
    <property type="match status" value="1"/>
</dbReference>
<evidence type="ECO:0000256" key="1">
    <source>
        <dbReference type="ARBA" id="ARBA00022553"/>
    </source>
</evidence>
<dbReference type="InterPro" id="IPR011006">
    <property type="entry name" value="CheY-like_superfamily"/>
</dbReference>
<dbReference type="EMBL" id="CP041253">
    <property type="protein sequence ID" value="QDH79530.1"/>
    <property type="molecule type" value="Genomic_DNA"/>
</dbReference>
<dbReference type="Proteomes" id="UP000316614">
    <property type="component" value="Chromosome"/>
</dbReference>
<evidence type="ECO:0000313" key="6">
    <source>
        <dbReference type="Proteomes" id="UP000316614"/>
    </source>
</evidence>
<dbReference type="InterPro" id="IPR001789">
    <property type="entry name" value="Sig_transdc_resp-reg_receiver"/>
</dbReference>
<dbReference type="KEGG" id="echi:FKX85_10960"/>
<dbReference type="PANTHER" id="PTHR45339">
    <property type="entry name" value="HYBRID SIGNAL TRANSDUCTION HISTIDINE KINASE J"/>
    <property type="match status" value="1"/>
</dbReference>
<proteinExistence type="predicted"/>
<sequence length="127" mass="14248">MSENKKVLVAEDSSVIINLTKNVLLFENYEITAVKNGKQVLDKLAEADYDLILMDINMPQMDGIECTKAIRALNDPKKAAIPVIAITGNYKNYSMEDFKQAGLNDYLQKPLDYDLLLSTVKKHLGPK</sequence>
<feature type="modified residue" description="4-aspartylphosphate" evidence="3">
    <location>
        <position position="55"/>
    </location>
</feature>
<dbReference type="Gene3D" id="3.40.50.2300">
    <property type="match status" value="1"/>
</dbReference>
<dbReference type="Pfam" id="PF00072">
    <property type="entry name" value="Response_reg"/>
    <property type="match status" value="1"/>
</dbReference>
<reference evidence="5 6" key="1">
    <citation type="submission" date="2019-06" db="EMBL/GenBank/DDBJ databases">
        <title>Echinicola alkalisoli sp. nov. isolated from saline soil.</title>
        <authorList>
            <person name="Sun J.-Q."/>
            <person name="Xu L."/>
        </authorList>
    </citation>
    <scope>NUCLEOTIDE SEQUENCE [LARGE SCALE GENOMIC DNA]</scope>
    <source>
        <strain evidence="5 6">LN3S3</strain>
    </source>
</reference>
<name>A0A514CIC5_9BACT</name>
<dbReference type="PROSITE" id="PS50110">
    <property type="entry name" value="RESPONSE_REGULATORY"/>
    <property type="match status" value="1"/>
</dbReference>
<dbReference type="AlphaFoldDB" id="A0A514CIC5"/>
<evidence type="ECO:0000259" key="4">
    <source>
        <dbReference type="PROSITE" id="PS50110"/>
    </source>
</evidence>
<dbReference type="SMART" id="SM00448">
    <property type="entry name" value="REC"/>
    <property type="match status" value="1"/>
</dbReference>
<protein>
    <submittedName>
        <fullName evidence="5">Response regulator</fullName>
    </submittedName>
</protein>
<dbReference type="RefSeq" id="WP_141614773.1">
    <property type="nucleotide sequence ID" value="NZ_CP041253.1"/>
</dbReference>
<dbReference type="CDD" id="cd17546">
    <property type="entry name" value="REC_hyHK_CKI1_RcsC-like"/>
    <property type="match status" value="1"/>
</dbReference>
<evidence type="ECO:0000256" key="3">
    <source>
        <dbReference type="PROSITE-ProRule" id="PRU00169"/>
    </source>
</evidence>
<organism evidence="5 6">
    <name type="scientific">Echinicola soli</name>
    <dbReference type="NCBI Taxonomy" id="2591634"/>
    <lineage>
        <taxon>Bacteria</taxon>
        <taxon>Pseudomonadati</taxon>
        <taxon>Bacteroidota</taxon>
        <taxon>Cytophagia</taxon>
        <taxon>Cytophagales</taxon>
        <taxon>Cyclobacteriaceae</taxon>
        <taxon>Echinicola</taxon>
    </lineage>
</organism>
<evidence type="ECO:0000313" key="5">
    <source>
        <dbReference type="EMBL" id="QDH79530.1"/>
    </source>
</evidence>
<feature type="domain" description="Response regulatory" evidence="4">
    <location>
        <begin position="6"/>
        <end position="124"/>
    </location>
</feature>
<dbReference type="OrthoDB" id="9796457at2"/>
<keyword evidence="1 3" id="KW-0597">Phosphoprotein</keyword>
<dbReference type="GO" id="GO:0000160">
    <property type="term" value="P:phosphorelay signal transduction system"/>
    <property type="evidence" value="ECO:0007669"/>
    <property type="project" value="UniProtKB-KW"/>
</dbReference>
<dbReference type="SUPFAM" id="SSF52172">
    <property type="entry name" value="CheY-like"/>
    <property type="match status" value="1"/>
</dbReference>
<keyword evidence="6" id="KW-1185">Reference proteome</keyword>
<keyword evidence="2" id="KW-0902">Two-component regulatory system</keyword>